<keyword evidence="8" id="KW-1185">Reference proteome</keyword>
<dbReference type="Gene3D" id="1.10.10.10">
    <property type="entry name" value="Winged helix-like DNA-binding domain superfamily/Winged helix DNA-binding domain"/>
    <property type="match status" value="1"/>
</dbReference>
<dbReference type="GO" id="GO:0008180">
    <property type="term" value="C:COP9 signalosome"/>
    <property type="evidence" value="ECO:0007669"/>
    <property type="project" value="TreeGrafter"/>
</dbReference>
<dbReference type="InterPro" id="IPR036390">
    <property type="entry name" value="WH_DNA-bd_sf"/>
</dbReference>
<name>A0AAN0JYT2_AMPQE</name>
<dbReference type="GO" id="GO:0006511">
    <property type="term" value="P:ubiquitin-dependent protein catabolic process"/>
    <property type="evidence" value="ECO:0007669"/>
    <property type="project" value="TreeGrafter"/>
</dbReference>
<dbReference type="PANTHER" id="PTHR10758">
    <property type="entry name" value="26S PROTEASOME NON-ATPASE REGULATORY SUBUNIT 3/COP9 SIGNALOSOME COMPLEX SUBUNIT 3"/>
    <property type="match status" value="1"/>
</dbReference>
<feature type="region of interest" description="Disordered" evidence="5">
    <location>
        <begin position="140"/>
        <end position="170"/>
    </location>
</feature>
<accession>A0AAN0JYT2</accession>
<dbReference type="PROSITE" id="PS50250">
    <property type="entry name" value="PCI"/>
    <property type="match status" value="1"/>
</dbReference>
<evidence type="ECO:0000259" key="6">
    <source>
        <dbReference type="PROSITE" id="PS50250"/>
    </source>
</evidence>
<sequence length="170" mass="19059">SPCGHYLELAKAYATGDQLATKQLASKFRESFISDGNYGLVQRVVSQLVRHNVQRLTMSFITLSLEDAAQRVDLSDSNEMEKMLRDMIEDGDINACINQKEEMIVFSDDFVDDNCAQTLEARLKECMSLQQEMSKANDQLSLNPRYIQKSGTSRGGGGMDDDPFADDQLM</sequence>
<comment type="subcellular location">
    <subcellularLocation>
        <location evidence="2">Cytoplasm</location>
    </subcellularLocation>
    <subcellularLocation>
        <location evidence="1">Nucleus</location>
    </subcellularLocation>
</comment>
<dbReference type="InterPro" id="IPR050756">
    <property type="entry name" value="CSN3"/>
</dbReference>
<dbReference type="RefSeq" id="XP_019862148.1">
    <property type="nucleotide sequence ID" value="XM_020006589.1"/>
</dbReference>
<feature type="compositionally biased region" description="Acidic residues" evidence="5">
    <location>
        <begin position="159"/>
        <end position="170"/>
    </location>
</feature>
<evidence type="ECO:0000313" key="8">
    <source>
        <dbReference type="Proteomes" id="UP000007879"/>
    </source>
</evidence>
<dbReference type="GO" id="GO:0005737">
    <property type="term" value="C:cytoplasm"/>
    <property type="evidence" value="ECO:0007669"/>
    <property type="project" value="UniProtKB-SubCell"/>
</dbReference>
<evidence type="ECO:0000256" key="2">
    <source>
        <dbReference type="ARBA" id="ARBA00004496"/>
    </source>
</evidence>
<protein>
    <recommendedName>
        <fullName evidence="6">PCI domain-containing protein</fullName>
    </recommendedName>
</protein>
<dbReference type="GeneID" id="105315559"/>
<dbReference type="InterPro" id="IPR036388">
    <property type="entry name" value="WH-like_DNA-bd_sf"/>
</dbReference>
<reference evidence="7" key="2">
    <citation type="submission" date="2024-06" db="UniProtKB">
        <authorList>
            <consortium name="EnsemblMetazoa"/>
        </authorList>
    </citation>
    <scope>IDENTIFICATION</scope>
</reference>
<keyword evidence="3" id="KW-0963">Cytoplasm</keyword>
<dbReference type="SUPFAM" id="SSF46785">
    <property type="entry name" value="Winged helix' DNA-binding domain"/>
    <property type="match status" value="1"/>
</dbReference>
<evidence type="ECO:0000256" key="4">
    <source>
        <dbReference type="ARBA" id="ARBA00023242"/>
    </source>
</evidence>
<dbReference type="AlphaFoldDB" id="A0AAN0JYT2"/>
<dbReference type="PANTHER" id="PTHR10758:SF1">
    <property type="entry name" value="COP9 SIGNALOSOME COMPLEX SUBUNIT 3"/>
    <property type="match status" value="1"/>
</dbReference>
<evidence type="ECO:0000256" key="5">
    <source>
        <dbReference type="SAM" id="MobiDB-lite"/>
    </source>
</evidence>
<proteinExistence type="predicted"/>
<dbReference type="EnsemblMetazoa" id="XM_020006589.1">
    <property type="protein sequence ID" value="XP_019862148.1"/>
    <property type="gene ID" value="LOC105315559"/>
</dbReference>
<evidence type="ECO:0000313" key="7">
    <source>
        <dbReference type="EnsemblMetazoa" id="XP_019862148.1"/>
    </source>
</evidence>
<feature type="domain" description="PCI" evidence="6">
    <location>
        <begin position="1"/>
        <end position="111"/>
    </location>
</feature>
<dbReference type="KEGG" id="aqu:105315559"/>
<dbReference type="InterPro" id="IPR000717">
    <property type="entry name" value="PCI_dom"/>
</dbReference>
<keyword evidence="4" id="KW-0539">Nucleus</keyword>
<dbReference type="Pfam" id="PF01399">
    <property type="entry name" value="PCI"/>
    <property type="match status" value="1"/>
</dbReference>
<evidence type="ECO:0000256" key="1">
    <source>
        <dbReference type="ARBA" id="ARBA00004123"/>
    </source>
</evidence>
<reference evidence="8" key="1">
    <citation type="journal article" date="2010" name="Nature">
        <title>The Amphimedon queenslandica genome and the evolution of animal complexity.</title>
        <authorList>
            <person name="Srivastava M."/>
            <person name="Simakov O."/>
            <person name="Chapman J."/>
            <person name="Fahey B."/>
            <person name="Gauthier M.E."/>
            <person name="Mitros T."/>
            <person name="Richards G.S."/>
            <person name="Conaco C."/>
            <person name="Dacre M."/>
            <person name="Hellsten U."/>
            <person name="Larroux C."/>
            <person name="Putnam N.H."/>
            <person name="Stanke M."/>
            <person name="Adamska M."/>
            <person name="Darling A."/>
            <person name="Degnan S.M."/>
            <person name="Oakley T.H."/>
            <person name="Plachetzki D.C."/>
            <person name="Zhai Y."/>
            <person name="Adamski M."/>
            <person name="Calcino A."/>
            <person name="Cummins S.F."/>
            <person name="Goodstein D.M."/>
            <person name="Harris C."/>
            <person name="Jackson D.J."/>
            <person name="Leys S.P."/>
            <person name="Shu S."/>
            <person name="Woodcroft B.J."/>
            <person name="Vervoort M."/>
            <person name="Kosik K.S."/>
            <person name="Manning G."/>
            <person name="Degnan B.M."/>
            <person name="Rokhsar D.S."/>
        </authorList>
    </citation>
    <scope>NUCLEOTIDE SEQUENCE [LARGE SCALE GENOMIC DNA]</scope>
</reference>
<dbReference type="SMART" id="SM00088">
    <property type="entry name" value="PINT"/>
    <property type="match status" value="1"/>
</dbReference>
<evidence type="ECO:0000256" key="3">
    <source>
        <dbReference type="ARBA" id="ARBA00022490"/>
    </source>
</evidence>
<organism evidence="7 8">
    <name type="scientific">Amphimedon queenslandica</name>
    <name type="common">Sponge</name>
    <dbReference type="NCBI Taxonomy" id="400682"/>
    <lineage>
        <taxon>Eukaryota</taxon>
        <taxon>Metazoa</taxon>
        <taxon>Porifera</taxon>
        <taxon>Demospongiae</taxon>
        <taxon>Heteroscleromorpha</taxon>
        <taxon>Haplosclerida</taxon>
        <taxon>Niphatidae</taxon>
        <taxon>Amphimedon</taxon>
    </lineage>
</organism>
<dbReference type="Proteomes" id="UP000007879">
    <property type="component" value="Unassembled WGS sequence"/>
</dbReference>